<feature type="compositionally biased region" description="Basic and acidic residues" evidence="1">
    <location>
        <begin position="197"/>
        <end position="206"/>
    </location>
</feature>
<feature type="compositionally biased region" description="Basic and acidic residues" evidence="1">
    <location>
        <begin position="227"/>
        <end position="259"/>
    </location>
</feature>
<evidence type="ECO:0000313" key="2">
    <source>
        <dbReference type="EMBL" id="QSI78648.1"/>
    </source>
</evidence>
<accession>A0ABX7MBX3</accession>
<feature type="compositionally biased region" description="Basic and acidic residues" evidence="1">
    <location>
        <begin position="164"/>
        <end position="177"/>
    </location>
</feature>
<evidence type="ECO:0008006" key="4">
    <source>
        <dbReference type="Google" id="ProtNLM"/>
    </source>
</evidence>
<name>A0ABX7MBX3_9RHOO</name>
<organism evidence="2 3">
    <name type="scientific">Niveibacterium microcysteis</name>
    <dbReference type="NCBI Taxonomy" id="2811415"/>
    <lineage>
        <taxon>Bacteria</taxon>
        <taxon>Pseudomonadati</taxon>
        <taxon>Pseudomonadota</taxon>
        <taxon>Betaproteobacteria</taxon>
        <taxon>Rhodocyclales</taxon>
        <taxon>Rhodocyclaceae</taxon>
        <taxon>Niveibacterium</taxon>
    </lineage>
</organism>
<feature type="compositionally biased region" description="Low complexity" evidence="1">
    <location>
        <begin position="211"/>
        <end position="222"/>
    </location>
</feature>
<protein>
    <recommendedName>
        <fullName evidence="4">YXWGXW repeat-containing protein</fullName>
    </recommendedName>
</protein>
<sequence length="259" mass="30127">MRTLVLACSIALIPLPVAYAELSIGIAMPGISIGLNMPSYPQLERVPGYPVYYAPSAEANFFFYDGLYWVYQSDDWYASSWYNGPWRRIAPTAVPLYVLRVPVRYYRHPPPHFEGWRRDAPPRWGEHWGPDWEDQHRDWDRWDRSATPRPAPLPTYQRGYSGDRYPRNVVEQRDVQARHYRYQPVEPVELRTGSPRPADRWGHETRAQSSQQPRQVTTQDQQYGPAEPEHRRQNKGNDGDNRDDGPGNGKGEGRGKDHR</sequence>
<keyword evidence="3" id="KW-1185">Reference proteome</keyword>
<feature type="region of interest" description="Disordered" evidence="1">
    <location>
        <begin position="143"/>
        <end position="259"/>
    </location>
</feature>
<gene>
    <name evidence="2" type="ORF">JY500_08605</name>
</gene>
<evidence type="ECO:0000256" key="1">
    <source>
        <dbReference type="SAM" id="MobiDB-lite"/>
    </source>
</evidence>
<reference evidence="2 3" key="1">
    <citation type="submission" date="2021-02" db="EMBL/GenBank/DDBJ databases">
        <title>Niveibacterium changnyeongensis HC41.</title>
        <authorList>
            <person name="Kang M."/>
        </authorList>
    </citation>
    <scope>NUCLEOTIDE SEQUENCE [LARGE SCALE GENOMIC DNA]</scope>
    <source>
        <strain evidence="2 3">HC41</strain>
    </source>
</reference>
<dbReference type="Proteomes" id="UP000663570">
    <property type="component" value="Chromosome"/>
</dbReference>
<dbReference type="RefSeq" id="WP_206256056.1">
    <property type="nucleotide sequence ID" value="NZ_CP071060.1"/>
</dbReference>
<proteinExistence type="predicted"/>
<evidence type="ECO:0000313" key="3">
    <source>
        <dbReference type="Proteomes" id="UP000663570"/>
    </source>
</evidence>
<dbReference type="EMBL" id="CP071060">
    <property type="protein sequence ID" value="QSI78648.1"/>
    <property type="molecule type" value="Genomic_DNA"/>
</dbReference>